<dbReference type="AlphaFoldDB" id="A0A0S1B453"/>
<keyword evidence="2" id="KW-1185">Reference proteome</keyword>
<dbReference type="KEGG" id="sacz:AOT14_33990"/>
<reference evidence="1 2" key="1">
    <citation type="journal article" date="2015" name="Genome Announc.">
        <title>Complete Genome Sequencing of Stenotrophomonas acidaminiphila ZAC14D2_NAIMI4_2, a Multidrug-Resistant Strain Isolated from Sediments of a Polluted River in Mexico, Uncovers New Antibiotic Resistance Genes and a Novel Class-II Lasso Peptide Biosynthesis Gene Cluster.</title>
        <authorList>
            <person name="Vinuesa P."/>
            <person name="Ochoa-Sanchez L.E."/>
        </authorList>
    </citation>
    <scope>NUCLEOTIDE SEQUENCE [LARGE SCALE GENOMIC DNA]</scope>
    <source>
        <strain evidence="1 2">ZAC14D2_NAIMI4_2</strain>
    </source>
</reference>
<accession>A0A0S1B453</accession>
<dbReference type="PATRIC" id="fig|128780.6.peg.3442"/>
<gene>
    <name evidence="1" type="ORF">AOT14_33990</name>
</gene>
<evidence type="ECO:0000313" key="2">
    <source>
        <dbReference type="Proteomes" id="UP000061010"/>
    </source>
</evidence>
<dbReference type="EMBL" id="CP012900">
    <property type="protein sequence ID" value="ALJ29739.1"/>
    <property type="molecule type" value="Genomic_DNA"/>
</dbReference>
<protein>
    <submittedName>
        <fullName evidence="1">tRNA pseudouridine synthase D</fullName>
    </submittedName>
</protein>
<evidence type="ECO:0000313" key="1">
    <source>
        <dbReference type="EMBL" id="ALJ29739.1"/>
    </source>
</evidence>
<dbReference type="Proteomes" id="UP000061010">
    <property type="component" value="Chromosome"/>
</dbReference>
<sequence length="71" mass="8037">MKRYLVNLLIAIDQFGNALFAGDPDETISSRAGKAARRGRRWGCVLCRVLDVFERDHCEKSIEVDRGRSTP</sequence>
<organism evidence="1 2">
    <name type="scientific">Stenotrophomonas acidaminiphila</name>
    <dbReference type="NCBI Taxonomy" id="128780"/>
    <lineage>
        <taxon>Bacteria</taxon>
        <taxon>Pseudomonadati</taxon>
        <taxon>Pseudomonadota</taxon>
        <taxon>Gammaproteobacteria</taxon>
        <taxon>Lysobacterales</taxon>
        <taxon>Lysobacteraceae</taxon>
        <taxon>Stenotrophomonas</taxon>
    </lineage>
</organism>
<dbReference type="OrthoDB" id="8451539at2"/>
<name>A0A0S1B453_9GAMM</name>
<proteinExistence type="predicted"/>